<dbReference type="eggNOG" id="ENOG502ZB2R">
    <property type="taxonomic scope" value="Bacteria"/>
</dbReference>
<dbReference type="EMBL" id="BAEN01000022">
    <property type="protein sequence ID" value="GAC13667.1"/>
    <property type="molecule type" value="Genomic_DNA"/>
</dbReference>
<proteinExistence type="predicted"/>
<feature type="chain" id="PRO_5003897177" description="Surface lipoprotein assembly modifier C-terminal domain-containing protein" evidence="1">
    <location>
        <begin position="23"/>
        <end position="309"/>
    </location>
</feature>
<evidence type="ECO:0000256" key="1">
    <source>
        <dbReference type="SAM" id="SignalP"/>
    </source>
</evidence>
<gene>
    <name evidence="3" type="ORF">GLIP_1025</name>
</gene>
<comment type="caution">
    <text evidence="3">The sequence shown here is derived from an EMBL/GenBank/DDBJ whole genome shotgun (WGS) entry which is preliminary data.</text>
</comment>
<evidence type="ECO:0000313" key="3">
    <source>
        <dbReference type="EMBL" id="GAC13667.1"/>
    </source>
</evidence>
<accession>K6Y608</accession>
<evidence type="ECO:0000313" key="4">
    <source>
        <dbReference type="Proteomes" id="UP000006334"/>
    </source>
</evidence>
<feature type="domain" description="Surface lipoprotein assembly modifier C-terminal" evidence="2">
    <location>
        <begin position="52"/>
        <end position="308"/>
    </location>
</feature>
<organism evidence="3 4">
    <name type="scientific">Aliiglaciecola lipolytica E3</name>
    <dbReference type="NCBI Taxonomy" id="1127673"/>
    <lineage>
        <taxon>Bacteria</taxon>
        <taxon>Pseudomonadati</taxon>
        <taxon>Pseudomonadota</taxon>
        <taxon>Gammaproteobacteria</taxon>
        <taxon>Alteromonadales</taxon>
        <taxon>Alteromonadaceae</taxon>
        <taxon>Aliiglaciecola</taxon>
    </lineage>
</organism>
<dbReference type="OrthoDB" id="6310872at2"/>
<name>K6Y608_9ALTE</name>
<sequence>MKLLICNITCVLACTSSALVWADNQSEFVFSGELGAGVVHNSALSVDELDDVSKQSDSGQQLKGTIQGQWNINQQAKLSSGYSYSQQNYNQYSQYDLALHQLNADASYKFSQIELGMRFDAANARLAGDTFLDFQQVSVYLGKFLQPNTFLRTSVKSKDKSFTNLTERDARGVGASADLFHFVNGAQTMLMLGLSTEKENAQDNQFDYWAAGINSKVTHKFNVFGLDSKVGLSWRYLKKDYDTVQVTGLQGTNEIERDENRKVLQVNWEVTLLEGLSVKTEFEHGDYQSQIESLTYQQNVASLGVNYTF</sequence>
<feature type="signal peptide" evidence="1">
    <location>
        <begin position="1"/>
        <end position="22"/>
    </location>
</feature>
<dbReference type="InterPro" id="IPR007655">
    <property type="entry name" value="Slam_C"/>
</dbReference>
<dbReference type="Proteomes" id="UP000006334">
    <property type="component" value="Unassembled WGS sequence"/>
</dbReference>
<evidence type="ECO:0000259" key="2">
    <source>
        <dbReference type="Pfam" id="PF04575"/>
    </source>
</evidence>
<keyword evidence="1" id="KW-0732">Signal</keyword>
<protein>
    <recommendedName>
        <fullName evidence="2">Surface lipoprotein assembly modifier C-terminal domain-containing protein</fullName>
    </recommendedName>
</protein>
<dbReference type="Pfam" id="PF04575">
    <property type="entry name" value="SlipAM"/>
    <property type="match status" value="1"/>
</dbReference>
<reference evidence="3 4" key="1">
    <citation type="journal article" date="2017" name="Antonie Van Leeuwenhoek">
        <title>Rhizobium rhizosphaerae sp. nov., a novel species isolated from rice rhizosphere.</title>
        <authorList>
            <person name="Zhao J.J."/>
            <person name="Zhang J."/>
            <person name="Zhang R.J."/>
            <person name="Zhang C.W."/>
            <person name="Yin H.Q."/>
            <person name="Zhang X.X."/>
        </authorList>
    </citation>
    <scope>NUCLEOTIDE SEQUENCE [LARGE SCALE GENOMIC DNA]</scope>
    <source>
        <strain evidence="3 4">E3</strain>
    </source>
</reference>
<keyword evidence="4" id="KW-1185">Reference proteome</keyword>
<dbReference type="AlphaFoldDB" id="K6Y608"/>
<dbReference type="RefSeq" id="WP_008843484.1">
    <property type="nucleotide sequence ID" value="NZ_BAEN01000022.1"/>
</dbReference>